<evidence type="ECO:0000256" key="1">
    <source>
        <dbReference type="ARBA" id="ARBA00001966"/>
    </source>
</evidence>
<proteinExistence type="predicted"/>
<evidence type="ECO:0000259" key="6">
    <source>
        <dbReference type="Pfam" id="PF09989"/>
    </source>
</evidence>
<accession>A0ABZ3J8H1</accession>
<feature type="domain" description="ATPase BadF/BadG/BcrA/BcrD type" evidence="5">
    <location>
        <begin position="322"/>
        <end position="576"/>
    </location>
</feature>
<keyword evidence="2" id="KW-0479">Metal-binding</keyword>
<dbReference type="CDD" id="cd24034">
    <property type="entry name" value="ASKHA_NBD_O66634-like_rpt1"/>
    <property type="match status" value="1"/>
</dbReference>
<evidence type="ECO:0000256" key="3">
    <source>
        <dbReference type="ARBA" id="ARBA00023004"/>
    </source>
</evidence>
<dbReference type="EMBL" id="CP155571">
    <property type="protein sequence ID" value="XFO74679.1"/>
    <property type="molecule type" value="Genomic_DNA"/>
</dbReference>
<dbReference type="InterPro" id="IPR043129">
    <property type="entry name" value="ATPase_NBD"/>
</dbReference>
<organism evidence="7 8">
    <name type="scientific">Sporomusa acidovorans (strain ATCC 49682 / DSM 3132 / Mol)</name>
    <dbReference type="NCBI Taxonomy" id="1123286"/>
    <lineage>
        <taxon>Bacteria</taxon>
        <taxon>Bacillati</taxon>
        <taxon>Bacillota</taxon>
        <taxon>Negativicutes</taxon>
        <taxon>Selenomonadales</taxon>
        <taxon>Sporomusaceae</taxon>
        <taxon>Sporomusa</taxon>
    </lineage>
</organism>
<feature type="domain" description="ATPase BadF/BadG/BcrA/BcrD type" evidence="5">
    <location>
        <begin position="7"/>
        <end position="255"/>
    </location>
</feature>
<feature type="domain" description="DUF2229" evidence="6">
    <location>
        <begin position="672"/>
        <end position="890"/>
    </location>
</feature>
<gene>
    <name evidence="7" type="ORF">SPACI_047900</name>
</gene>
<dbReference type="CDD" id="cd24035">
    <property type="entry name" value="ASKHA_NBD_O66634-like_rpt2"/>
    <property type="match status" value="1"/>
</dbReference>
<dbReference type="RefSeq" id="WP_093793228.1">
    <property type="nucleotide sequence ID" value="NZ_CP155571.1"/>
</dbReference>
<dbReference type="Pfam" id="PF09989">
    <property type="entry name" value="DUF2229"/>
    <property type="match status" value="1"/>
</dbReference>
<reference evidence="7" key="1">
    <citation type="submission" date="2024-05" db="EMBL/GenBank/DDBJ databases">
        <title>Isolation and characterization of Sporomusa carbonis sp. nov., a carboxydotrophic hydrogenogen in the genus of Sporomusa isolated from a charcoal burning pile.</title>
        <authorList>
            <person name="Boeer T."/>
            <person name="Rosenbaum F."/>
            <person name="Eysell L."/>
            <person name="Mueller V."/>
            <person name="Daniel R."/>
            <person name="Poehlein A."/>
        </authorList>
    </citation>
    <scope>NUCLEOTIDE SEQUENCE [LARGE SCALE GENOMIC DNA]</scope>
    <source>
        <strain evidence="7">DSM 3132</strain>
    </source>
</reference>
<evidence type="ECO:0000313" key="7">
    <source>
        <dbReference type="EMBL" id="XFO74679.1"/>
    </source>
</evidence>
<dbReference type="PANTHER" id="PTHR32329">
    <property type="entry name" value="BIFUNCTIONAL PROTEIN [INCLUDES 2-HYDROXYACYL-COA DEHYDRATASE (N-TER) AND ITS ACTIVATOR DOMAIN (C_TERM)-RELATED"/>
    <property type="match status" value="1"/>
</dbReference>
<dbReference type="Gene3D" id="3.30.420.40">
    <property type="match status" value="4"/>
</dbReference>
<dbReference type="InterPro" id="IPR018709">
    <property type="entry name" value="CoA_activase_DUF2229"/>
</dbReference>
<dbReference type="SUPFAM" id="SSF53067">
    <property type="entry name" value="Actin-like ATPase domain"/>
    <property type="match status" value="2"/>
</dbReference>
<evidence type="ECO:0000313" key="8">
    <source>
        <dbReference type="Proteomes" id="UP000216052"/>
    </source>
</evidence>
<dbReference type="NCBIfam" id="TIGR00241">
    <property type="entry name" value="CoA_E_activ"/>
    <property type="match status" value="1"/>
</dbReference>
<evidence type="ECO:0000256" key="4">
    <source>
        <dbReference type="ARBA" id="ARBA00023014"/>
    </source>
</evidence>
<keyword evidence="4" id="KW-0411">Iron-sulfur</keyword>
<dbReference type="InterPro" id="IPR002731">
    <property type="entry name" value="ATPase_BadF"/>
</dbReference>
<keyword evidence="8" id="KW-1185">Reference proteome</keyword>
<evidence type="ECO:0000259" key="5">
    <source>
        <dbReference type="Pfam" id="PF01869"/>
    </source>
</evidence>
<dbReference type="Pfam" id="PF01869">
    <property type="entry name" value="BcrAD_BadFG"/>
    <property type="match status" value="2"/>
</dbReference>
<dbReference type="Proteomes" id="UP000216052">
    <property type="component" value="Chromosome"/>
</dbReference>
<protein>
    <recommendedName>
        <fullName evidence="9">Activator of (R)-2-hydroxyglutaryl-CoA dehydratase</fullName>
    </recommendedName>
</protein>
<dbReference type="PANTHER" id="PTHR32329:SF4">
    <property type="entry name" value="ACTIVATOR OF 2-HYDROXYACYL-COA DEHYDRATASE"/>
    <property type="match status" value="1"/>
</dbReference>
<comment type="cofactor">
    <cofactor evidence="1">
        <name>[4Fe-4S] cluster</name>
        <dbReference type="ChEBI" id="CHEBI:49883"/>
    </cofactor>
</comment>
<dbReference type="InterPro" id="IPR051805">
    <property type="entry name" value="Dehydratase_Activator_Redct"/>
</dbReference>
<sequence>MDKKLRVGLDIGSTTIKMIVLNENNDMVFHQYARHLSNITATLRSMIAKAQDVLYQKFLSVMVTGSAGISISQDYKLSFIQEVVACSHAIKAILPATDTAIELGGEDAKITYFSNTVEQRMNGVCAGGTGAFIDHMAVLLGTDPAGLNELAKRHQTIYSIASRCGVFAKTDVQALLNEGATKEDIAASVLQAVVNQTISGLAQGRPISGKVALLGGPLHFLSELRKRFIETLKLKHEQVLIPEHSQYFVAIGAALALQEEPISYKDFESKRSSKHYMGVSSPSATHDPLFANEAEYKLFTERHKKSSVHRGSLEDYAGKAYLGIDAGSTTTKVALIGEDGSLLFSYYGPNMAKPVETAVAVLQDLYTKLNSNTQIVNSAVTGYGERIIKAALQVDIGEVETVAHFKAANHFLPDVNFVLDIGGQDMKSFFIHDGVIESIMLNEACSAGCGSFIENFAQSLGMNIREFTSLGLKSRHPVDLGTRCTVFMNSKVKQAHKDGVDISDIAAGISLSIVRNALYKVIRIKSPADLGEKIVVQGGTFYNDAVLRAFEKTIGREVVRPDIAGIMGAYGAALLAKERYESGYRSTLLGAEELQVFTAKTSNHRCEFCGNKCLITTTHFSNGQSYHAGNRCERGTGKEKSRDDIPNFYEYKYKRLFQYLPLAETQAVRGIIGIPRVLNMYEDYPFWFTFFTELGYRVVLSGRSSRKLYERGMETIPSDSVCYPAKLVHGHIADLVAKGIKKIFYPCIPFNIKENLQADNHYNCPIVTSYPENINANMDIVRSGEVMFWHPFLPLNDSKRLVERLKQELAAENLSRREVAAAVKKAYAELAKYKMDIQHEAENVLENMQKQLMRGVVLAGRPYHIDPEINHGVAELIQSYGLAVLSEDAVSHLAQAERPLRVVDQWVYHSRLYNAAAFVARQPNLELIQLNSFGCGLDAVIIDQVKEILATGNKIHTVIKLDEVNNLGAARIRIRSLIAALNERHKKKPSGRRPLSPIHGHAVFSRKMKKEHVILAPQMSPIHFRFLEAGMSCTPYHLEVLRSIDKTAIDEGLKYVHNDACYPAIMVIGQLIAALKSGKYDINNTSLILAQTGGCCRATNYIALLRKALEDAGLPQVPVISLSAGVEKSPGFSLSFSVLDKLIMGAVYGDLLMRVLHQVRPYEKIPGAANQLYEYWAGRCETALQAGGKKAFRENIYGIVRDFDSLEIVQNKKPRVGIVGEIFVNYHPFANNHLVELLENEGAEAVVPDLLDFFLYCAYDRKVQYKLLSGKFSSMIAGELFIKAIEWYQGSMRKALQSSRRFQPPSSIDETARKASKHLSLGNLAGEGWLLTGKMVEMITSGINNIVCLQPFACLPNQITGKGMIKELRGHYPDANIVPIDYDPGASEVNQLNRIKLMLAVAKEQLRLETGAESAEGRRII</sequence>
<dbReference type="InterPro" id="IPR008275">
    <property type="entry name" value="CoA_E_activase_dom"/>
</dbReference>
<evidence type="ECO:0008006" key="9">
    <source>
        <dbReference type="Google" id="ProtNLM"/>
    </source>
</evidence>
<evidence type="ECO:0000256" key="2">
    <source>
        <dbReference type="ARBA" id="ARBA00022723"/>
    </source>
</evidence>
<keyword evidence="3" id="KW-0408">Iron</keyword>
<name>A0ABZ3J8H1_SPOA4</name>